<gene>
    <name evidence="7" type="ORF">DPMN_060991</name>
</gene>
<proteinExistence type="predicted"/>
<evidence type="ECO:0000313" key="8">
    <source>
        <dbReference type="Proteomes" id="UP000828390"/>
    </source>
</evidence>
<feature type="transmembrane region" description="Helical" evidence="5">
    <location>
        <begin position="308"/>
        <end position="328"/>
    </location>
</feature>
<keyword evidence="4 5" id="KW-0472">Membrane</keyword>
<reference evidence="7" key="2">
    <citation type="submission" date="2020-11" db="EMBL/GenBank/DDBJ databases">
        <authorList>
            <person name="McCartney M.A."/>
            <person name="Auch B."/>
            <person name="Kono T."/>
            <person name="Mallez S."/>
            <person name="Becker A."/>
            <person name="Gohl D.M."/>
            <person name="Silverstein K.A.T."/>
            <person name="Koren S."/>
            <person name="Bechman K.B."/>
            <person name="Herman A."/>
            <person name="Abrahante J.E."/>
            <person name="Garbe J."/>
        </authorList>
    </citation>
    <scope>NUCLEOTIDE SEQUENCE</scope>
    <source>
        <strain evidence="7">Duluth1</strain>
        <tissue evidence="7">Whole animal</tissue>
    </source>
</reference>
<dbReference type="EMBL" id="JAIWYP010000013">
    <property type="protein sequence ID" value="KAH3718192.1"/>
    <property type="molecule type" value="Genomic_DNA"/>
</dbReference>
<dbReference type="SUPFAM" id="SSF103473">
    <property type="entry name" value="MFS general substrate transporter"/>
    <property type="match status" value="1"/>
</dbReference>
<evidence type="ECO:0000256" key="2">
    <source>
        <dbReference type="ARBA" id="ARBA00022692"/>
    </source>
</evidence>
<feature type="transmembrane region" description="Helical" evidence="5">
    <location>
        <begin position="149"/>
        <end position="168"/>
    </location>
</feature>
<dbReference type="Gene3D" id="1.20.1250.20">
    <property type="entry name" value="MFS general substrate transporter like domains"/>
    <property type="match status" value="2"/>
</dbReference>
<feature type="transmembrane region" description="Helical" evidence="5">
    <location>
        <begin position="409"/>
        <end position="429"/>
    </location>
</feature>
<dbReference type="Proteomes" id="UP000828390">
    <property type="component" value="Unassembled WGS sequence"/>
</dbReference>
<organism evidence="7 8">
    <name type="scientific">Dreissena polymorpha</name>
    <name type="common">Zebra mussel</name>
    <name type="synonym">Mytilus polymorpha</name>
    <dbReference type="NCBI Taxonomy" id="45954"/>
    <lineage>
        <taxon>Eukaryota</taxon>
        <taxon>Metazoa</taxon>
        <taxon>Spiralia</taxon>
        <taxon>Lophotrochozoa</taxon>
        <taxon>Mollusca</taxon>
        <taxon>Bivalvia</taxon>
        <taxon>Autobranchia</taxon>
        <taxon>Heteroconchia</taxon>
        <taxon>Euheterodonta</taxon>
        <taxon>Imparidentia</taxon>
        <taxon>Neoheterodontei</taxon>
        <taxon>Myida</taxon>
        <taxon>Dreissenoidea</taxon>
        <taxon>Dreissenidae</taxon>
        <taxon>Dreissena</taxon>
    </lineage>
</organism>
<comment type="subcellular location">
    <subcellularLocation>
        <location evidence="1">Membrane</location>
        <topology evidence="1">Multi-pass membrane protein</topology>
    </subcellularLocation>
</comment>
<feature type="transmembrane region" description="Helical" evidence="5">
    <location>
        <begin position="441"/>
        <end position="464"/>
    </location>
</feature>
<evidence type="ECO:0000256" key="3">
    <source>
        <dbReference type="ARBA" id="ARBA00022989"/>
    </source>
</evidence>
<dbReference type="InterPro" id="IPR011701">
    <property type="entry name" value="MFS"/>
</dbReference>
<dbReference type="AlphaFoldDB" id="A0A9D4C6S2"/>
<dbReference type="GO" id="GO:0016020">
    <property type="term" value="C:membrane"/>
    <property type="evidence" value="ECO:0007669"/>
    <property type="project" value="UniProtKB-SubCell"/>
</dbReference>
<feature type="transmembrane region" description="Helical" evidence="5">
    <location>
        <begin position="261"/>
        <end position="282"/>
    </location>
</feature>
<name>A0A9D4C6S2_DREPO</name>
<dbReference type="InterPro" id="IPR036259">
    <property type="entry name" value="MFS_trans_sf"/>
</dbReference>
<feature type="domain" description="Major facilitator superfamily (MFS) profile" evidence="6">
    <location>
        <begin position="81"/>
        <end position="503"/>
    </location>
</feature>
<dbReference type="Pfam" id="PF07690">
    <property type="entry name" value="MFS_1"/>
    <property type="match status" value="1"/>
</dbReference>
<dbReference type="PANTHER" id="PTHR23121:SF9">
    <property type="entry name" value="SODIUM-DEPENDENT GLUCOSE TRANSPORTER 1"/>
    <property type="match status" value="1"/>
</dbReference>
<feature type="transmembrane region" description="Helical" evidence="5">
    <location>
        <begin position="356"/>
        <end position="376"/>
    </location>
</feature>
<evidence type="ECO:0000256" key="1">
    <source>
        <dbReference type="ARBA" id="ARBA00004141"/>
    </source>
</evidence>
<keyword evidence="8" id="KW-1185">Reference proteome</keyword>
<feature type="transmembrane region" description="Helical" evidence="5">
    <location>
        <begin position="121"/>
        <end position="142"/>
    </location>
</feature>
<feature type="transmembrane region" description="Helical" evidence="5">
    <location>
        <begin position="83"/>
        <end position="101"/>
    </location>
</feature>
<protein>
    <recommendedName>
        <fullName evidence="6">Major facilitator superfamily (MFS) profile domain-containing protein</fullName>
    </recommendedName>
</protein>
<evidence type="ECO:0000256" key="4">
    <source>
        <dbReference type="ARBA" id="ARBA00023136"/>
    </source>
</evidence>
<dbReference type="GO" id="GO:0022857">
    <property type="term" value="F:transmembrane transporter activity"/>
    <property type="evidence" value="ECO:0007669"/>
    <property type="project" value="InterPro"/>
</dbReference>
<reference evidence="7" key="1">
    <citation type="journal article" date="2019" name="bioRxiv">
        <title>The Genome of the Zebra Mussel, Dreissena polymorpha: A Resource for Invasive Species Research.</title>
        <authorList>
            <person name="McCartney M.A."/>
            <person name="Auch B."/>
            <person name="Kono T."/>
            <person name="Mallez S."/>
            <person name="Zhang Y."/>
            <person name="Obille A."/>
            <person name="Becker A."/>
            <person name="Abrahante J.E."/>
            <person name="Garbe J."/>
            <person name="Badalamenti J.P."/>
            <person name="Herman A."/>
            <person name="Mangelson H."/>
            <person name="Liachko I."/>
            <person name="Sullivan S."/>
            <person name="Sone E.D."/>
            <person name="Koren S."/>
            <person name="Silverstein K.A.T."/>
            <person name="Beckman K.B."/>
            <person name="Gohl D.M."/>
        </authorList>
    </citation>
    <scope>NUCLEOTIDE SEQUENCE</scope>
    <source>
        <strain evidence="7">Duluth1</strain>
        <tissue evidence="7">Whole animal</tissue>
    </source>
</reference>
<sequence>MTALLKDDDKSQSDFNHHEYNYETNNHASVIAAEPVDTDAFLPEEDIEKIDQHHAEINDTPDNYKHLRLCARLKVDLPYRRRFIHSFGLFWTYIGLGWMLGQTGPSLPDLQQIVNQDLESASWLFTICALGYVLGSLFGGVLYDRFDKLLLISLSCFLMGLSTGFVPYCESFPLMLTMRFLSGLGAGSLDTGGNADILSIWDAEGRPYIQALHACFGFGGIIAPLVTEPFLSKFEVISKLNVTGANTTEITTVYGKTSIHYSYLISLFVIFSGGIPFFVMFVRNKCSNNTRDMVAPKLNQKRPDKLSLWLKTFLYILLSLLMLLYCAVEDTFSGFLATFCVNYLKWDKGISSFATSLHWVGFSIGRFLGIFLITFFRPVQLLCSYQIFLILAFIAFTVCSFKFTVTGVWIFIPLAGFSMSVIWPCIFMWTEESILEVTGKIASMLLIASSSGMLFNPLMVGYLMQNISPVAFVFVLLAESFLCFGTFLLIFLLVKKFIKNPPRSADTEIVVSPSTEMKPLTANSD</sequence>
<accession>A0A9D4C6S2</accession>
<evidence type="ECO:0000256" key="5">
    <source>
        <dbReference type="SAM" id="Phobius"/>
    </source>
</evidence>
<dbReference type="PROSITE" id="PS50850">
    <property type="entry name" value="MFS"/>
    <property type="match status" value="1"/>
</dbReference>
<feature type="transmembrane region" description="Helical" evidence="5">
    <location>
        <begin position="383"/>
        <end position="403"/>
    </location>
</feature>
<dbReference type="PANTHER" id="PTHR23121">
    <property type="entry name" value="SODIUM-DEPENDENT GLUCOSE TRANSPORTER 1"/>
    <property type="match status" value="1"/>
</dbReference>
<dbReference type="InterPro" id="IPR020846">
    <property type="entry name" value="MFS_dom"/>
</dbReference>
<evidence type="ECO:0000313" key="7">
    <source>
        <dbReference type="EMBL" id="KAH3718192.1"/>
    </source>
</evidence>
<comment type="caution">
    <text evidence="7">The sequence shown here is derived from an EMBL/GenBank/DDBJ whole genome shotgun (WGS) entry which is preliminary data.</text>
</comment>
<feature type="transmembrane region" description="Helical" evidence="5">
    <location>
        <begin position="470"/>
        <end position="494"/>
    </location>
</feature>
<evidence type="ECO:0000259" key="6">
    <source>
        <dbReference type="PROSITE" id="PS50850"/>
    </source>
</evidence>
<keyword evidence="2 5" id="KW-0812">Transmembrane</keyword>
<keyword evidence="3 5" id="KW-1133">Transmembrane helix</keyword>